<evidence type="ECO:0000313" key="1">
    <source>
        <dbReference type="EMBL" id="MBD8046904.1"/>
    </source>
</evidence>
<dbReference type="Proteomes" id="UP000627166">
    <property type="component" value="Unassembled WGS sequence"/>
</dbReference>
<dbReference type="RefSeq" id="WP_191739878.1">
    <property type="nucleotide sequence ID" value="NZ_JACSQB010000052.1"/>
</dbReference>
<comment type="caution">
    <text evidence="1">The sequence shown here is derived from an EMBL/GenBank/DDBJ whole genome shotgun (WGS) entry which is preliminary data.</text>
</comment>
<gene>
    <name evidence="1" type="ORF">H9637_07595</name>
</gene>
<keyword evidence="2" id="KW-1185">Reference proteome</keyword>
<dbReference type="EMBL" id="JACSQB010000052">
    <property type="protein sequence ID" value="MBD8046904.1"/>
    <property type="molecule type" value="Genomic_DNA"/>
</dbReference>
<accession>A0ABR8YRL5</accession>
<sequence>MLLSIVERHKVVPRAGKDGYSYGMGQANIWFGKKDDEKANLYIKNIIEYVNSYDGGNLALVNN</sequence>
<proteinExistence type="predicted"/>
<reference evidence="1 2" key="1">
    <citation type="submission" date="2020-08" db="EMBL/GenBank/DDBJ databases">
        <title>A Genomic Blueprint of the Chicken Gut Microbiome.</title>
        <authorList>
            <person name="Gilroy R."/>
            <person name="Ravi A."/>
            <person name="Getino M."/>
            <person name="Pursley I."/>
            <person name="Horton D.L."/>
            <person name="Alikhan N.-F."/>
            <person name="Baker D."/>
            <person name="Gharbi K."/>
            <person name="Hall N."/>
            <person name="Watson M."/>
            <person name="Adriaenssens E.M."/>
            <person name="Foster-Nyarko E."/>
            <person name="Jarju S."/>
            <person name="Secka A."/>
            <person name="Antonio M."/>
            <person name="Oren A."/>
            <person name="Chaudhuri R."/>
            <person name="La Ragione R.M."/>
            <person name="Hildebrand F."/>
            <person name="Pallen M.J."/>
        </authorList>
    </citation>
    <scope>NUCLEOTIDE SEQUENCE [LARGE SCALE GENOMIC DNA]</scope>
    <source>
        <strain evidence="1 2">N37</strain>
    </source>
</reference>
<name>A0ABR8YRL5_9CLOT</name>
<organism evidence="1 2">
    <name type="scientific">Clostridium faecium</name>
    <dbReference type="NCBI Taxonomy" id="2762223"/>
    <lineage>
        <taxon>Bacteria</taxon>
        <taxon>Bacillati</taxon>
        <taxon>Bacillota</taxon>
        <taxon>Clostridia</taxon>
        <taxon>Eubacteriales</taxon>
        <taxon>Clostridiaceae</taxon>
        <taxon>Clostridium</taxon>
    </lineage>
</organism>
<evidence type="ECO:0000313" key="2">
    <source>
        <dbReference type="Proteomes" id="UP000627166"/>
    </source>
</evidence>
<protein>
    <submittedName>
        <fullName evidence="1">Uncharacterized protein</fullName>
    </submittedName>
</protein>